<organism evidence="2 3">
    <name type="scientific">Roseateles toxinivorans</name>
    <dbReference type="NCBI Taxonomy" id="270368"/>
    <lineage>
        <taxon>Bacteria</taxon>
        <taxon>Pseudomonadati</taxon>
        <taxon>Pseudomonadota</taxon>
        <taxon>Betaproteobacteria</taxon>
        <taxon>Burkholderiales</taxon>
        <taxon>Sphaerotilaceae</taxon>
        <taxon>Roseateles</taxon>
    </lineage>
</organism>
<dbReference type="SUPFAM" id="SSF55729">
    <property type="entry name" value="Acyl-CoA N-acyltransferases (Nat)"/>
    <property type="match status" value="1"/>
</dbReference>
<dbReference type="InterPro" id="IPR000182">
    <property type="entry name" value="GNAT_dom"/>
</dbReference>
<dbReference type="Gene3D" id="3.40.630.30">
    <property type="match status" value="1"/>
</dbReference>
<sequence>MMTTMIVEPVVLQGRHVRLEPLSLDHLDGLIAVGLDPDLWQWIPTPFDSADKMRLYVELALDEQKRGVSLPFAKIDARTGQVIGCTRFGNIERQHRRLEIGWTWIARSHQRSGVNTEAKTLLLSHAFETLGAHRVEWKTDALNLRSRAAIARLGATQEGIFRRHVVCADGRVRDTVYFSMIDSEWQAAKARLLAMLEQGGPSRS</sequence>
<dbReference type="EMBL" id="SNXS01000001">
    <property type="protein sequence ID" value="TDP74453.1"/>
    <property type="molecule type" value="Genomic_DNA"/>
</dbReference>
<dbReference type="Proteomes" id="UP000295361">
    <property type="component" value="Unassembled WGS sequence"/>
</dbReference>
<dbReference type="GO" id="GO:0016747">
    <property type="term" value="F:acyltransferase activity, transferring groups other than amino-acyl groups"/>
    <property type="evidence" value="ECO:0007669"/>
    <property type="project" value="InterPro"/>
</dbReference>
<dbReference type="Pfam" id="PF13302">
    <property type="entry name" value="Acetyltransf_3"/>
    <property type="match status" value="1"/>
</dbReference>
<dbReference type="InParanoid" id="A0A4R6QTN9"/>
<gene>
    <name evidence="2" type="ORF">DES47_101512</name>
</gene>
<dbReference type="AlphaFoldDB" id="A0A4R6QTN9"/>
<dbReference type="PROSITE" id="PS51186">
    <property type="entry name" value="GNAT"/>
    <property type="match status" value="1"/>
</dbReference>
<dbReference type="InterPro" id="IPR016181">
    <property type="entry name" value="Acyl_CoA_acyltransferase"/>
</dbReference>
<name>A0A4R6QTN9_9BURK</name>
<dbReference type="PANTHER" id="PTHR43610">
    <property type="entry name" value="BLL6696 PROTEIN"/>
    <property type="match status" value="1"/>
</dbReference>
<keyword evidence="3" id="KW-1185">Reference proteome</keyword>
<dbReference type="PANTHER" id="PTHR43610:SF1">
    <property type="entry name" value="N-ACETYLTRANSFERASE DOMAIN-CONTAINING PROTEIN"/>
    <property type="match status" value="1"/>
</dbReference>
<evidence type="ECO:0000313" key="3">
    <source>
        <dbReference type="Proteomes" id="UP000295361"/>
    </source>
</evidence>
<evidence type="ECO:0000313" key="2">
    <source>
        <dbReference type="EMBL" id="TDP74453.1"/>
    </source>
</evidence>
<reference evidence="2 3" key="1">
    <citation type="submission" date="2019-03" db="EMBL/GenBank/DDBJ databases">
        <title>Genomic Encyclopedia of Type Strains, Phase IV (KMG-IV): sequencing the most valuable type-strain genomes for metagenomic binning, comparative biology and taxonomic classification.</title>
        <authorList>
            <person name="Goeker M."/>
        </authorList>
    </citation>
    <scope>NUCLEOTIDE SEQUENCE [LARGE SCALE GENOMIC DNA]</scope>
    <source>
        <strain evidence="2 3">DSM 16998</strain>
    </source>
</reference>
<evidence type="ECO:0000259" key="1">
    <source>
        <dbReference type="PROSITE" id="PS51186"/>
    </source>
</evidence>
<accession>A0A4R6QTN9</accession>
<keyword evidence="2" id="KW-0808">Transferase</keyword>
<comment type="caution">
    <text evidence="2">The sequence shown here is derived from an EMBL/GenBank/DDBJ whole genome shotgun (WGS) entry which is preliminary data.</text>
</comment>
<feature type="domain" description="N-acetyltransferase" evidence="1">
    <location>
        <begin position="17"/>
        <end position="182"/>
    </location>
</feature>
<protein>
    <submittedName>
        <fullName evidence="2">RimJ/RimL family protein N-acetyltransferase</fullName>
    </submittedName>
</protein>
<proteinExistence type="predicted"/>